<evidence type="ECO:0000313" key="2">
    <source>
        <dbReference type="EMBL" id="MEJ5020941.1"/>
    </source>
</evidence>
<proteinExistence type="predicted"/>
<name>A0ABU8PFS1_9HYPH</name>
<dbReference type="EMBL" id="JBBGZH010000002">
    <property type="protein sequence ID" value="MEJ5020941.1"/>
    <property type="molecule type" value="Genomic_DNA"/>
</dbReference>
<comment type="caution">
    <text evidence="2">The sequence shown here is derived from an EMBL/GenBank/DDBJ whole genome shotgun (WGS) entry which is preliminary data.</text>
</comment>
<reference evidence="2 3" key="1">
    <citation type="submission" date="2023-12" db="EMBL/GenBank/DDBJ databases">
        <title>Gut-associated functions are favored during microbiome assembly across C. elegans life.</title>
        <authorList>
            <person name="Zimmermann J."/>
        </authorList>
    </citation>
    <scope>NUCLEOTIDE SEQUENCE [LARGE SCALE GENOMIC DNA]</scope>
    <source>
        <strain evidence="2 3">MYb71</strain>
    </source>
</reference>
<feature type="coiled-coil region" evidence="1">
    <location>
        <begin position="379"/>
        <end position="406"/>
    </location>
</feature>
<organism evidence="2 3">
    <name type="scientific">Ochrobactrum vermis</name>
    <dbReference type="NCBI Taxonomy" id="1827297"/>
    <lineage>
        <taxon>Bacteria</taxon>
        <taxon>Pseudomonadati</taxon>
        <taxon>Pseudomonadota</taxon>
        <taxon>Alphaproteobacteria</taxon>
        <taxon>Hyphomicrobiales</taxon>
        <taxon>Brucellaceae</taxon>
        <taxon>Brucella/Ochrobactrum group</taxon>
        <taxon>Ochrobactrum</taxon>
    </lineage>
</organism>
<dbReference type="RefSeq" id="WP_105543437.1">
    <property type="nucleotide sequence ID" value="NZ_JBBGZH010000002.1"/>
</dbReference>
<feature type="coiled-coil region" evidence="1">
    <location>
        <begin position="318"/>
        <end position="352"/>
    </location>
</feature>
<keyword evidence="1" id="KW-0175">Coiled coil</keyword>
<protein>
    <submittedName>
        <fullName evidence="2">Uncharacterized protein</fullName>
    </submittedName>
</protein>
<accession>A0ABU8PFS1</accession>
<sequence length="692" mass="75938">MSLAGKHVFRVRHTSGNDITVVTEVKENDAAIGLGRPKEVRNGKIWLGGIDSFWLVTGVKKDAAFVPRKEETPGSIFSTATSPLIDRIKGSSAFELPSDFNGIGASGKLEAVSFVTANRLTVGFSPRETSHEELVASLREGKLSVPAKSNLEAIEVSPDVWLRGRFVRNSSGLYGLSVDARVRSMPTSSLEGKPEVMRLASGLVVFLAPPRWSPTQERDIRPEAEILSSAEGWLARISSVATSSSIDSPSVAEALRNRIAATVGNDEREDLEAALRVLSTRSPLLDVIPKMMERDPGWQNGLRDFERLEHDRIRVEVRQRLAEEAEAESGRLAELREQVSEAEARIATFSHREALLRSETEQHEARLHEKIAEAARAMVGNSSEAFRKLQDDVDRLREEVQRLEQPVATPHAPEVPQAVDIKHAPDDVEVEEDSESVAVASDEDRIKVLEELSSSSGLSIAEVMAVILHSTEDVPVLVGDGSASIATDIAMAVGGDAASIVFCDPTHVSLSDLLRDDHTDLGGAIEHARNRPDLLVPVALCGLTNGPCEYWLPQFVEMRRVGMLPRNLAFIASAGTDGMRVPVPKSVLRYLFPLKVSRYETSTHIERKGAWRLFESNPARTQEAIRSLMGRENPTDPNIVGRLSDMLSKAPVAEAIAVGDLAAVLLREQAWATAWRDAKEHELIRYFREMGN</sequence>
<dbReference type="Proteomes" id="UP001375812">
    <property type="component" value="Unassembled WGS sequence"/>
</dbReference>
<gene>
    <name evidence="2" type="ORF">WH297_14540</name>
</gene>
<keyword evidence="3" id="KW-1185">Reference proteome</keyword>
<evidence type="ECO:0000313" key="3">
    <source>
        <dbReference type="Proteomes" id="UP001375812"/>
    </source>
</evidence>
<evidence type="ECO:0000256" key="1">
    <source>
        <dbReference type="SAM" id="Coils"/>
    </source>
</evidence>